<name>A0ABR7Z816_9PSED</name>
<protein>
    <recommendedName>
        <fullName evidence="2">Copper resistance protein D domain-containing protein</fullName>
    </recommendedName>
</protein>
<dbReference type="RefSeq" id="WP_190425364.1">
    <property type="nucleotide sequence ID" value="NZ_JAAOCA010000039.1"/>
</dbReference>
<feature type="transmembrane region" description="Helical" evidence="1">
    <location>
        <begin position="7"/>
        <end position="29"/>
    </location>
</feature>
<feature type="transmembrane region" description="Helical" evidence="1">
    <location>
        <begin position="44"/>
        <end position="63"/>
    </location>
</feature>
<evidence type="ECO:0000259" key="2">
    <source>
        <dbReference type="Pfam" id="PF05425"/>
    </source>
</evidence>
<dbReference type="InterPro" id="IPR008457">
    <property type="entry name" value="Cu-R_CopD_dom"/>
</dbReference>
<organism evidence="3 4">
    <name type="scientific">Pseudomonas typographi</name>
    <dbReference type="NCBI Taxonomy" id="2715964"/>
    <lineage>
        <taxon>Bacteria</taxon>
        <taxon>Pseudomonadati</taxon>
        <taxon>Pseudomonadota</taxon>
        <taxon>Gammaproteobacteria</taxon>
        <taxon>Pseudomonadales</taxon>
        <taxon>Pseudomonadaceae</taxon>
        <taxon>Pseudomonas</taxon>
    </lineage>
</organism>
<evidence type="ECO:0000256" key="1">
    <source>
        <dbReference type="SAM" id="Phobius"/>
    </source>
</evidence>
<gene>
    <name evidence="3" type="ORF">HAQ05_23650</name>
</gene>
<dbReference type="EMBL" id="JAAOCA010000039">
    <property type="protein sequence ID" value="MBD1601675.1"/>
    <property type="molecule type" value="Genomic_DNA"/>
</dbReference>
<keyword evidence="1" id="KW-0812">Transmembrane</keyword>
<feature type="domain" description="Copper resistance protein D" evidence="2">
    <location>
        <begin position="47"/>
        <end position="149"/>
    </location>
</feature>
<proteinExistence type="predicted"/>
<dbReference type="Proteomes" id="UP000805841">
    <property type="component" value="Unassembled WGS sequence"/>
</dbReference>
<sequence>MILQAITYALHVLAAALWVGGMFFAWAVLRPASAALPPPQRLRLWWQVLGCFFNWVWAALVLLPATGLMVLQGRFNGFETAPRYVQWMIGGYIVMAAVFLRLYALGLPRLGEAVAAEDWPAAAKALAQVRRWVALNLALGVVIMAAAAARLH</sequence>
<feature type="transmembrane region" description="Helical" evidence="1">
    <location>
        <begin position="84"/>
        <end position="104"/>
    </location>
</feature>
<reference evidence="3 4" key="1">
    <citation type="journal article" date="2020" name="Insects">
        <title>Bacteria Belonging to Pseudomonas typographi sp. nov. from the Bark Beetle Ips typographus Have Genomic Potential to Aid in the Host Ecology.</title>
        <authorList>
            <person name="Peral-Aranega E."/>
            <person name="Saati-Santamaria Z."/>
            <person name="Kolarik M."/>
            <person name="Rivas R."/>
            <person name="Garcia-Fraile P."/>
        </authorList>
    </citation>
    <scope>NUCLEOTIDE SEQUENCE [LARGE SCALE GENOMIC DNA]</scope>
    <source>
        <strain evidence="3 4">CA3A</strain>
    </source>
</reference>
<dbReference type="Pfam" id="PF05425">
    <property type="entry name" value="CopD"/>
    <property type="match status" value="1"/>
</dbReference>
<keyword evidence="1" id="KW-0472">Membrane</keyword>
<keyword evidence="4" id="KW-1185">Reference proteome</keyword>
<feature type="transmembrane region" description="Helical" evidence="1">
    <location>
        <begin position="132"/>
        <end position="151"/>
    </location>
</feature>
<accession>A0ABR7Z816</accession>
<keyword evidence="1" id="KW-1133">Transmembrane helix</keyword>
<comment type="caution">
    <text evidence="3">The sequence shown here is derived from an EMBL/GenBank/DDBJ whole genome shotgun (WGS) entry which is preliminary data.</text>
</comment>
<evidence type="ECO:0000313" key="4">
    <source>
        <dbReference type="Proteomes" id="UP000805841"/>
    </source>
</evidence>
<evidence type="ECO:0000313" key="3">
    <source>
        <dbReference type="EMBL" id="MBD1601675.1"/>
    </source>
</evidence>